<reference evidence="2" key="1">
    <citation type="journal article" date="2023" name="G3 (Bethesda)">
        <title>A reference genome for the long-term kleptoplast-retaining sea slug Elysia crispata morphotype clarki.</title>
        <authorList>
            <person name="Eastman K.E."/>
            <person name="Pendleton A.L."/>
            <person name="Shaikh M.A."/>
            <person name="Suttiyut T."/>
            <person name="Ogas R."/>
            <person name="Tomko P."/>
            <person name="Gavelis G."/>
            <person name="Widhalm J.R."/>
            <person name="Wisecaver J.H."/>
        </authorList>
    </citation>
    <scope>NUCLEOTIDE SEQUENCE</scope>
    <source>
        <strain evidence="2">ECLA1</strain>
    </source>
</reference>
<name>A0AAE1E4F9_9GAST</name>
<evidence type="ECO:0000313" key="2">
    <source>
        <dbReference type="EMBL" id="KAK3793876.1"/>
    </source>
</evidence>
<dbReference type="AlphaFoldDB" id="A0AAE1E4F9"/>
<organism evidence="2 3">
    <name type="scientific">Elysia crispata</name>
    <name type="common">lettuce slug</name>
    <dbReference type="NCBI Taxonomy" id="231223"/>
    <lineage>
        <taxon>Eukaryota</taxon>
        <taxon>Metazoa</taxon>
        <taxon>Spiralia</taxon>
        <taxon>Lophotrochozoa</taxon>
        <taxon>Mollusca</taxon>
        <taxon>Gastropoda</taxon>
        <taxon>Heterobranchia</taxon>
        <taxon>Euthyneura</taxon>
        <taxon>Panpulmonata</taxon>
        <taxon>Sacoglossa</taxon>
        <taxon>Placobranchoidea</taxon>
        <taxon>Plakobranchidae</taxon>
        <taxon>Elysia</taxon>
    </lineage>
</organism>
<accession>A0AAE1E4F9</accession>
<feature type="region of interest" description="Disordered" evidence="1">
    <location>
        <begin position="47"/>
        <end position="96"/>
    </location>
</feature>
<proteinExistence type="predicted"/>
<evidence type="ECO:0000313" key="3">
    <source>
        <dbReference type="Proteomes" id="UP001283361"/>
    </source>
</evidence>
<dbReference type="Proteomes" id="UP001283361">
    <property type="component" value="Unassembled WGS sequence"/>
</dbReference>
<protein>
    <submittedName>
        <fullName evidence="2">Uncharacterized protein</fullName>
    </submittedName>
</protein>
<gene>
    <name evidence="2" type="ORF">RRG08_033453</name>
</gene>
<evidence type="ECO:0000256" key="1">
    <source>
        <dbReference type="SAM" id="MobiDB-lite"/>
    </source>
</evidence>
<dbReference type="EMBL" id="JAWDGP010001166">
    <property type="protein sequence ID" value="KAK3793876.1"/>
    <property type="molecule type" value="Genomic_DNA"/>
</dbReference>
<comment type="caution">
    <text evidence="2">The sequence shown here is derived from an EMBL/GenBank/DDBJ whole genome shotgun (WGS) entry which is preliminary data.</text>
</comment>
<keyword evidence="3" id="KW-1185">Reference proteome</keyword>
<feature type="compositionally biased region" description="Polar residues" evidence="1">
    <location>
        <begin position="69"/>
        <end position="80"/>
    </location>
</feature>
<sequence>MRNGEDRKRMVQNNLRYYIIIMRNGEDRKRMLQNNLRYYIIIMRNGEDRGSPVTPGETEGLGHNGLGGQNDQVTRITSDKSGPLVGTLRCPQDSGR</sequence>